<proteinExistence type="predicted"/>
<dbReference type="Proteomes" id="UP000322000">
    <property type="component" value="Chromosome 16"/>
</dbReference>
<gene>
    <name evidence="3" type="primary">LOC113501994</name>
</gene>
<name>A0A7E5WEN9_TRINI</name>
<keyword evidence="1" id="KW-0732">Signal</keyword>
<evidence type="ECO:0000256" key="1">
    <source>
        <dbReference type="SAM" id="SignalP"/>
    </source>
</evidence>
<accession>A0A7E5WEN9</accession>
<dbReference type="InParanoid" id="A0A7E5WEN9"/>
<evidence type="ECO:0000313" key="2">
    <source>
        <dbReference type="Proteomes" id="UP000322000"/>
    </source>
</evidence>
<feature type="signal peptide" evidence="1">
    <location>
        <begin position="1"/>
        <end position="16"/>
    </location>
</feature>
<dbReference type="AlphaFoldDB" id="A0A7E5WEN9"/>
<organism evidence="2 3">
    <name type="scientific">Trichoplusia ni</name>
    <name type="common">Cabbage looper</name>
    <dbReference type="NCBI Taxonomy" id="7111"/>
    <lineage>
        <taxon>Eukaryota</taxon>
        <taxon>Metazoa</taxon>
        <taxon>Ecdysozoa</taxon>
        <taxon>Arthropoda</taxon>
        <taxon>Hexapoda</taxon>
        <taxon>Insecta</taxon>
        <taxon>Pterygota</taxon>
        <taxon>Neoptera</taxon>
        <taxon>Endopterygota</taxon>
        <taxon>Lepidoptera</taxon>
        <taxon>Glossata</taxon>
        <taxon>Ditrysia</taxon>
        <taxon>Noctuoidea</taxon>
        <taxon>Noctuidae</taxon>
        <taxon>Plusiinae</taxon>
        <taxon>Trichoplusia</taxon>
    </lineage>
</organism>
<dbReference type="RefSeq" id="XP_026739144.1">
    <property type="nucleotide sequence ID" value="XM_026883343.1"/>
</dbReference>
<protein>
    <submittedName>
        <fullName evidence="3">Alpha carbonic anhydrase 8-like</fullName>
    </submittedName>
</protein>
<evidence type="ECO:0000313" key="3">
    <source>
        <dbReference type="RefSeq" id="XP_026739144.1"/>
    </source>
</evidence>
<feature type="chain" id="PRO_5028886514" evidence="1">
    <location>
        <begin position="17"/>
        <end position="176"/>
    </location>
</feature>
<reference evidence="3" key="1">
    <citation type="submission" date="2025-08" db="UniProtKB">
        <authorList>
            <consortium name="RefSeq"/>
        </authorList>
    </citation>
    <scope>IDENTIFICATION</scope>
</reference>
<keyword evidence="2" id="KW-1185">Reference proteome</keyword>
<dbReference type="OrthoDB" id="7491799at2759"/>
<dbReference type="GeneID" id="113501994"/>
<sequence>MKSMLIFASMVALAIASPTRGIITPGPAGPIPMPEVPDYEPIVVGPAIVLEQPQAAPASPLVQIILNINTANAASPGDVIEVAPAPVPIPAPEPLPVLPAPVPVPAPEPLPVHPVPVPVPAPEPLPVQPVPVPAPAPAPVPVVPAPVPAPAPYPDPAVIGTPVLPSPVVVLPESLN</sequence>
<dbReference type="KEGG" id="tnl:113501994"/>